<accession>A0A7H8QN24</accession>
<dbReference type="Pfam" id="PF00293">
    <property type="entry name" value="NUDIX"/>
    <property type="match status" value="1"/>
</dbReference>
<evidence type="ECO:0000313" key="8">
    <source>
        <dbReference type="Proteomes" id="UP000509510"/>
    </source>
</evidence>
<organism evidence="7 8">
    <name type="scientific">Talaromyces rugulosus</name>
    <name type="common">Penicillium rugulosum</name>
    <dbReference type="NCBI Taxonomy" id="121627"/>
    <lineage>
        <taxon>Eukaryota</taxon>
        <taxon>Fungi</taxon>
        <taxon>Dikarya</taxon>
        <taxon>Ascomycota</taxon>
        <taxon>Pezizomycotina</taxon>
        <taxon>Eurotiomycetes</taxon>
        <taxon>Eurotiomycetidae</taxon>
        <taxon>Eurotiales</taxon>
        <taxon>Trichocomaceae</taxon>
        <taxon>Talaromyces</taxon>
        <taxon>Talaromyces sect. Islandici</taxon>
    </lineage>
</organism>
<evidence type="ECO:0000256" key="1">
    <source>
        <dbReference type="ARBA" id="ARBA00010617"/>
    </source>
</evidence>
<dbReference type="GeneID" id="55989915"/>
<dbReference type="GO" id="GO:0004497">
    <property type="term" value="F:monooxygenase activity"/>
    <property type="evidence" value="ECO:0007669"/>
    <property type="project" value="InterPro"/>
</dbReference>
<dbReference type="PROSITE" id="PS00893">
    <property type="entry name" value="NUDIX_BOX"/>
    <property type="match status" value="1"/>
</dbReference>
<evidence type="ECO:0000313" key="7">
    <source>
        <dbReference type="EMBL" id="QKX55314.1"/>
    </source>
</evidence>
<dbReference type="InterPro" id="IPR002401">
    <property type="entry name" value="Cyt_P450_E_grp-I"/>
</dbReference>
<feature type="compositionally biased region" description="Basic and acidic residues" evidence="4">
    <location>
        <begin position="521"/>
        <end position="539"/>
    </location>
</feature>
<protein>
    <recommendedName>
        <fullName evidence="6">Nudix hydrolase domain-containing protein</fullName>
    </recommendedName>
</protein>
<dbReference type="CDD" id="cd11059">
    <property type="entry name" value="CYP_fungal"/>
    <property type="match status" value="1"/>
</dbReference>
<dbReference type="InterPro" id="IPR001128">
    <property type="entry name" value="Cyt_P450"/>
</dbReference>
<dbReference type="Proteomes" id="UP000509510">
    <property type="component" value="Chromosome I"/>
</dbReference>
<dbReference type="PRINTS" id="PR00463">
    <property type="entry name" value="EP450I"/>
</dbReference>
<sequence>MLDISLEVFSGVPGSILLAGGLLGCLLIQFLYLRQTDHLSAIPGPWLSKWTGAVTTYYWFIGERAQYVDSLHKRYGPIVRVSPTEVEINDITAIKQIHKVGGPFMKSDWYYTLTSTAVQTMFNTTNAVYHSRLRKLLSSPISDANLKQYEGAVTDRVLLAVRRVAEELESRGVADIYKWMTFLTTDIIGELSFGQSFQMLERREKNQYVKDLEALVSQQPLLTTFPFLISAARYLNLGVFRRVVERVIRINAYAAESVQRYQDHLALHPTNPKPTLFTKVFGAEKDNSLTHQEVVSNAQGYIIAGSDTTAITLTYLIYCLCKHPKVLEKLVREVQSLPDNFTDKECRELPFMDQVMTETMRLYPAVPTALPRTVPAGGAVLGGYRFPGGITVSTQAYSMHRNPEVFESPESFDPSRWENPSKEMREWFMPFGGGSRSKASIHTFFDDFQTCGTICIDPVQKSVLLVNYPAKNEYFLPKGRKNRGETLESAAARETYEETGYPCQLLHHNSLPTKAPLVPSSRDDTQEEHSTGQIKNSERELHTEPFAVQQWVYQDGTRKLIFWFLAVGNSMQLPHENTQDEGENFEAFWFDRDSSLAIATYDDDRALIERAFDALKI</sequence>
<dbReference type="AlphaFoldDB" id="A0A7H8QN24"/>
<dbReference type="InterPro" id="IPR015797">
    <property type="entry name" value="NUDIX_hydrolase-like_dom_sf"/>
</dbReference>
<dbReference type="KEGG" id="trg:TRUGW13939_02406"/>
<dbReference type="GO" id="GO:0005506">
    <property type="term" value="F:iron ion binding"/>
    <property type="evidence" value="ECO:0007669"/>
    <property type="project" value="InterPro"/>
</dbReference>
<feature type="region of interest" description="Disordered" evidence="4">
    <location>
        <begin position="514"/>
        <end position="539"/>
    </location>
</feature>
<dbReference type="SUPFAM" id="SSF48264">
    <property type="entry name" value="Cytochrome P450"/>
    <property type="match status" value="1"/>
</dbReference>
<dbReference type="SUPFAM" id="SSF55811">
    <property type="entry name" value="Nudix"/>
    <property type="match status" value="1"/>
</dbReference>
<dbReference type="RefSeq" id="XP_035341493.1">
    <property type="nucleotide sequence ID" value="XM_035485600.1"/>
</dbReference>
<keyword evidence="2" id="KW-0378">Hydrolase</keyword>
<dbReference type="OrthoDB" id="4216693at2759"/>
<dbReference type="EMBL" id="CP055898">
    <property type="protein sequence ID" value="QKX55314.1"/>
    <property type="molecule type" value="Genomic_DNA"/>
</dbReference>
<dbReference type="Gene3D" id="3.90.79.10">
    <property type="entry name" value="Nucleoside Triphosphate Pyrophosphohydrolase"/>
    <property type="match status" value="1"/>
</dbReference>
<dbReference type="GO" id="GO:0016705">
    <property type="term" value="F:oxidoreductase activity, acting on paired donors, with incorporation or reduction of molecular oxygen"/>
    <property type="evidence" value="ECO:0007669"/>
    <property type="project" value="InterPro"/>
</dbReference>
<dbReference type="PANTHER" id="PTHR24305:SF96">
    <property type="entry name" value="CYTOCHROME P450 MONOOXYGENASE STCB-RELATED"/>
    <property type="match status" value="1"/>
</dbReference>
<dbReference type="GO" id="GO:0020037">
    <property type="term" value="F:heme binding"/>
    <property type="evidence" value="ECO:0007669"/>
    <property type="project" value="InterPro"/>
</dbReference>
<feature type="domain" description="Nudix hydrolase" evidence="6">
    <location>
        <begin position="446"/>
        <end position="613"/>
    </location>
</feature>
<feature type="transmembrane region" description="Helical" evidence="5">
    <location>
        <begin position="12"/>
        <end position="33"/>
    </location>
</feature>
<dbReference type="PRINTS" id="PR00385">
    <property type="entry name" value="P450"/>
</dbReference>
<keyword evidence="5" id="KW-1133">Transmembrane helix</keyword>
<dbReference type="PANTHER" id="PTHR24305">
    <property type="entry name" value="CYTOCHROME P450"/>
    <property type="match status" value="1"/>
</dbReference>
<dbReference type="Pfam" id="PF00067">
    <property type="entry name" value="p450"/>
    <property type="match status" value="1"/>
</dbReference>
<comment type="similarity">
    <text evidence="1">Belongs to the cytochrome P450 family.</text>
</comment>
<keyword evidence="5" id="KW-0472">Membrane</keyword>
<evidence type="ECO:0000256" key="2">
    <source>
        <dbReference type="ARBA" id="ARBA00022801"/>
    </source>
</evidence>
<dbReference type="PROSITE" id="PS51462">
    <property type="entry name" value="NUDIX"/>
    <property type="match status" value="1"/>
</dbReference>
<evidence type="ECO:0000256" key="4">
    <source>
        <dbReference type="SAM" id="MobiDB-lite"/>
    </source>
</evidence>
<proteinExistence type="inferred from homology"/>
<evidence type="ECO:0000259" key="6">
    <source>
        <dbReference type="PROSITE" id="PS51462"/>
    </source>
</evidence>
<evidence type="ECO:0000256" key="5">
    <source>
        <dbReference type="SAM" id="Phobius"/>
    </source>
</evidence>
<dbReference type="InterPro" id="IPR036396">
    <property type="entry name" value="Cyt_P450_sf"/>
</dbReference>
<gene>
    <name evidence="7" type="ORF">TRUGW13939_02406</name>
</gene>
<dbReference type="InterPro" id="IPR000086">
    <property type="entry name" value="NUDIX_hydrolase_dom"/>
</dbReference>
<keyword evidence="3" id="KW-0560">Oxidoreductase</keyword>
<reference evidence="8" key="1">
    <citation type="submission" date="2020-06" db="EMBL/GenBank/DDBJ databases">
        <title>A chromosome-scale genome assembly of Talaromyces rugulosus W13939.</title>
        <authorList>
            <person name="Wang B."/>
            <person name="Guo L."/>
            <person name="Ye K."/>
            <person name="Wang L."/>
        </authorList>
    </citation>
    <scope>NUCLEOTIDE SEQUENCE [LARGE SCALE GENOMIC DNA]</scope>
    <source>
        <strain evidence="8">W13939</strain>
    </source>
</reference>
<evidence type="ECO:0000256" key="3">
    <source>
        <dbReference type="ARBA" id="ARBA00023002"/>
    </source>
</evidence>
<dbReference type="InterPro" id="IPR050121">
    <property type="entry name" value="Cytochrome_P450_monoxygenase"/>
</dbReference>
<keyword evidence="8" id="KW-1185">Reference proteome</keyword>
<dbReference type="InterPro" id="IPR020084">
    <property type="entry name" value="NUDIX_hydrolase_CS"/>
</dbReference>
<dbReference type="Gene3D" id="1.10.630.10">
    <property type="entry name" value="Cytochrome P450"/>
    <property type="match status" value="1"/>
</dbReference>
<keyword evidence="5" id="KW-0812">Transmembrane</keyword>
<name>A0A7H8QN24_TALRU</name>
<dbReference type="GO" id="GO:0016787">
    <property type="term" value="F:hydrolase activity"/>
    <property type="evidence" value="ECO:0007669"/>
    <property type="project" value="UniProtKB-KW"/>
</dbReference>